<gene>
    <name evidence="2" type="ORF">CAC42_125</name>
</gene>
<feature type="compositionally biased region" description="Polar residues" evidence="1">
    <location>
        <begin position="41"/>
        <end position="52"/>
    </location>
</feature>
<evidence type="ECO:0000256" key="1">
    <source>
        <dbReference type="SAM" id="MobiDB-lite"/>
    </source>
</evidence>
<comment type="caution">
    <text evidence="2">The sequence shown here is derived from an EMBL/GenBank/DDBJ whole genome shotgun (WGS) entry which is preliminary data.</text>
</comment>
<dbReference type="EMBL" id="NKHZ01000057">
    <property type="protein sequence ID" value="PNS16391.1"/>
    <property type="molecule type" value="Genomic_DNA"/>
</dbReference>
<dbReference type="OrthoDB" id="10671536at2759"/>
<feature type="compositionally biased region" description="Low complexity" evidence="1">
    <location>
        <begin position="167"/>
        <end position="190"/>
    </location>
</feature>
<proteinExistence type="predicted"/>
<organism evidence="2 3">
    <name type="scientific">Sphaceloma murrayae</name>
    <dbReference type="NCBI Taxonomy" id="2082308"/>
    <lineage>
        <taxon>Eukaryota</taxon>
        <taxon>Fungi</taxon>
        <taxon>Dikarya</taxon>
        <taxon>Ascomycota</taxon>
        <taxon>Pezizomycotina</taxon>
        <taxon>Dothideomycetes</taxon>
        <taxon>Dothideomycetidae</taxon>
        <taxon>Myriangiales</taxon>
        <taxon>Elsinoaceae</taxon>
        <taxon>Sphaceloma</taxon>
    </lineage>
</organism>
<dbReference type="AlphaFoldDB" id="A0A2K1QN11"/>
<protein>
    <submittedName>
        <fullName evidence="2">Uncharacterized protein</fullName>
    </submittedName>
</protein>
<reference evidence="2 3" key="1">
    <citation type="submission" date="2017-06" db="EMBL/GenBank/DDBJ databases">
        <title>Draft genome sequence of a variant of Elsinoe murrayae.</title>
        <authorList>
            <person name="Cheng Q."/>
        </authorList>
    </citation>
    <scope>NUCLEOTIDE SEQUENCE [LARGE SCALE GENOMIC DNA]</scope>
    <source>
        <strain evidence="2 3">CQ-2017a</strain>
    </source>
</reference>
<accession>A0A2K1QN11</accession>
<feature type="compositionally biased region" description="Polar residues" evidence="1">
    <location>
        <begin position="83"/>
        <end position="104"/>
    </location>
</feature>
<feature type="compositionally biased region" description="Low complexity" evidence="1">
    <location>
        <begin position="253"/>
        <end position="281"/>
    </location>
</feature>
<dbReference type="Proteomes" id="UP000243797">
    <property type="component" value="Unassembled WGS sequence"/>
</dbReference>
<evidence type="ECO:0000313" key="2">
    <source>
        <dbReference type="EMBL" id="PNS16391.1"/>
    </source>
</evidence>
<sequence length="355" mass="37248">MTTLGEPFQPYHVTADDRFDTISLCSPAFGKEEAPTRTMIPESSSIGPSQYASLVPRIQPPTRPAPAPPVAAQNDKSLPPTPQSNASARGSTAPSPYSQASTPGCGQYFQLPPTTPPPSGTASYQPMTSRSRRRKSRSPSYLPLEAYPPGPNSPPSTAYAIGQYYNTTPPSSTPSLSPPTSAHNSPLPTHSSPPTPSSSRRSSLAPRPSRSYPASALQTPYSSTFSPTPFSATSGRPTWYTQDQYAQRLTPDQEAAQSALQAEEARKGSISGLLASAAASLTSPMGGGMEVPARGPILPGGGSQGSSRRGSFSELTGERKDEGKGPWGFVVGWTAGVGKKVGEVEGGVWKWARGR</sequence>
<feature type="compositionally biased region" description="Low complexity" evidence="1">
    <location>
        <begin position="197"/>
        <end position="234"/>
    </location>
</feature>
<feature type="region of interest" description="Disordered" evidence="1">
    <location>
        <begin position="29"/>
        <end position="328"/>
    </location>
</feature>
<dbReference type="InParanoid" id="A0A2K1QN11"/>
<dbReference type="STRING" id="2082308.A0A2K1QN11"/>
<evidence type="ECO:0000313" key="3">
    <source>
        <dbReference type="Proteomes" id="UP000243797"/>
    </source>
</evidence>
<feature type="compositionally biased region" description="Pro residues" evidence="1">
    <location>
        <begin position="58"/>
        <end position="69"/>
    </location>
</feature>
<keyword evidence="3" id="KW-1185">Reference proteome</keyword>
<feature type="compositionally biased region" description="Polar residues" evidence="1">
    <location>
        <begin position="235"/>
        <end position="247"/>
    </location>
</feature>
<name>A0A2K1QN11_9PEZI</name>